<reference evidence="1 2" key="1">
    <citation type="submission" date="2017-12" db="EMBL/GenBank/DDBJ databases">
        <title>Complete genome sequence of Herbivorax saccincola GGR1, a novel Cellulosome-producing hydrolytic bacterium in a thermophilic biogas plant, established by Illumina and Nanopore MinION sequencing.</title>
        <authorList>
            <person name="Pechtl A."/>
            <person name="Ruckert C."/>
            <person name="Koeck D.E."/>
            <person name="Maus I."/>
            <person name="Winkler A."/>
            <person name="Kalinowski J."/>
            <person name="Puhler A."/>
            <person name="Schwarz W.W."/>
            <person name="Zverlov V.V."/>
            <person name="Schluter A."/>
            <person name="Liebl W."/>
        </authorList>
    </citation>
    <scope>NUCLEOTIDE SEQUENCE [LARGE SCALE GENOMIC DNA]</scope>
    <source>
        <strain evidence="2">SR1</strain>
    </source>
</reference>
<dbReference type="Proteomes" id="UP000233534">
    <property type="component" value="Chromosome"/>
</dbReference>
<organism evidence="1 2">
    <name type="scientific">Acetivibrio saccincola</name>
    <dbReference type="NCBI Taxonomy" id="1677857"/>
    <lineage>
        <taxon>Bacteria</taxon>
        <taxon>Bacillati</taxon>
        <taxon>Bacillota</taxon>
        <taxon>Clostridia</taxon>
        <taxon>Eubacteriales</taxon>
        <taxon>Oscillospiraceae</taxon>
        <taxon>Acetivibrio</taxon>
    </lineage>
</organism>
<evidence type="ECO:0000313" key="1">
    <source>
        <dbReference type="EMBL" id="AUG56851.1"/>
    </source>
</evidence>
<gene>
    <name evidence="1" type="ORF">HVS_04570</name>
</gene>
<dbReference type="KEGG" id="hsc:HVS_04570"/>
<protein>
    <submittedName>
        <fullName evidence="1">Uncharacterized protein</fullName>
    </submittedName>
</protein>
<dbReference type="EMBL" id="CP025197">
    <property type="protein sequence ID" value="AUG56851.1"/>
    <property type="molecule type" value="Genomic_DNA"/>
</dbReference>
<evidence type="ECO:0000313" key="2">
    <source>
        <dbReference type="Proteomes" id="UP000233534"/>
    </source>
</evidence>
<dbReference type="AlphaFoldDB" id="A0A2K9EJY2"/>
<keyword evidence="2" id="KW-1185">Reference proteome</keyword>
<name>A0A2K9EJY2_9FIRM</name>
<sequence length="80" mass="9065">MDGKRILSTSWGKSITEWDVLTGECIRSIINTSGLMIRGCSFKALHKDSDMSQQCMEIMEMYGVEEINIEENSVENDNSK</sequence>
<proteinExistence type="predicted"/>
<accession>A0A2K9EJY2</accession>